<evidence type="ECO:0000259" key="5">
    <source>
        <dbReference type="Pfam" id="PF02826"/>
    </source>
</evidence>
<sequence>MRGTSSGSAAPMELTRRCCSGWRSISCRKASGCKNNGPWQRDPRRHPAGENAGAAGAGQDRRPDGPVAQAFGMRVLARARTDGGTGGAGGKPCWRRPSGRCSSRATLSPSTGAERRSRGLVGRDELTAMKPTAYLINTSRAAIVDRAALVDVLQQRKIAGAGLDVFETEPLPADDAFRQLPNVLATPHVGYVADDNYRAYFTEAVEDIAAFLAGQPIRRLG</sequence>
<dbReference type="SUPFAM" id="SSF51735">
    <property type="entry name" value="NAD(P)-binding Rossmann-fold domains"/>
    <property type="match status" value="1"/>
</dbReference>
<evidence type="ECO:0000256" key="3">
    <source>
        <dbReference type="ARBA" id="ARBA00023027"/>
    </source>
</evidence>
<comment type="similarity">
    <text evidence="1">Belongs to the D-isomer specific 2-hydroxyacid dehydrogenase family.</text>
</comment>
<dbReference type="InterPro" id="IPR036291">
    <property type="entry name" value="NAD(P)-bd_dom_sf"/>
</dbReference>
<evidence type="ECO:0000313" key="6">
    <source>
        <dbReference type="EMBL" id="MBO2007406.1"/>
    </source>
</evidence>
<keyword evidence="2" id="KW-0560">Oxidoreductase</keyword>
<reference evidence="6" key="1">
    <citation type="submission" date="2021-03" db="EMBL/GenBank/DDBJ databases">
        <title>Molecular epidemiology and mechanisms of colistin and carbapenem resistance in Enterobacteriaceae from clinical isolates, the environment and porcine samples in Pretoria, South Africa.</title>
        <authorList>
            <person name="Bogoshi D."/>
            <person name="Mbelle N.M."/>
            <person name="Naidoo V."/>
            <person name="Osei Sekyere J."/>
        </authorList>
    </citation>
    <scope>NUCLEOTIDE SEQUENCE</scope>
    <source>
        <strain evidence="6">C080</strain>
    </source>
</reference>
<dbReference type="PANTHER" id="PTHR42789">
    <property type="entry name" value="D-ISOMER SPECIFIC 2-HYDROXYACID DEHYDROGENASE FAMILY PROTEIN (AFU_ORTHOLOGUE AFUA_6G10090)"/>
    <property type="match status" value="1"/>
</dbReference>
<feature type="domain" description="D-isomer specific 2-hydroxyacid dehydrogenase NAD-binding" evidence="5">
    <location>
        <begin position="37"/>
        <end position="190"/>
    </location>
</feature>
<dbReference type="GO" id="GO:0051287">
    <property type="term" value="F:NAD binding"/>
    <property type="evidence" value="ECO:0007669"/>
    <property type="project" value="InterPro"/>
</dbReference>
<feature type="region of interest" description="Disordered" evidence="4">
    <location>
        <begin position="32"/>
        <end position="66"/>
    </location>
</feature>
<protein>
    <recommendedName>
        <fullName evidence="5">D-isomer specific 2-hydroxyacid dehydrogenase NAD-binding domain-containing protein</fullName>
    </recommendedName>
</protein>
<dbReference type="InterPro" id="IPR006140">
    <property type="entry name" value="D-isomer_DH_NAD-bd"/>
</dbReference>
<keyword evidence="3" id="KW-0520">NAD</keyword>
<accession>A0A939SRK6</accession>
<feature type="compositionally biased region" description="Polar residues" evidence="4">
    <location>
        <begin position="100"/>
        <end position="111"/>
    </location>
</feature>
<dbReference type="Gene3D" id="3.40.50.720">
    <property type="entry name" value="NAD(P)-binding Rossmann-like Domain"/>
    <property type="match status" value="2"/>
</dbReference>
<evidence type="ECO:0000256" key="2">
    <source>
        <dbReference type="ARBA" id="ARBA00023002"/>
    </source>
</evidence>
<comment type="caution">
    <text evidence="6">The sequence shown here is derived from an EMBL/GenBank/DDBJ whole genome shotgun (WGS) entry which is preliminary data.</text>
</comment>
<evidence type="ECO:0000256" key="4">
    <source>
        <dbReference type="SAM" id="MobiDB-lite"/>
    </source>
</evidence>
<dbReference type="AlphaFoldDB" id="A0A939SRK6"/>
<dbReference type="PANTHER" id="PTHR42789:SF1">
    <property type="entry name" value="D-ISOMER SPECIFIC 2-HYDROXYACID DEHYDROGENASE FAMILY PROTEIN (AFU_ORTHOLOGUE AFUA_6G10090)"/>
    <property type="match status" value="1"/>
</dbReference>
<organism evidence="6">
    <name type="scientific">Serratia marcescens</name>
    <dbReference type="NCBI Taxonomy" id="615"/>
    <lineage>
        <taxon>Bacteria</taxon>
        <taxon>Pseudomonadati</taxon>
        <taxon>Pseudomonadota</taxon>
        <taxon>Gammaproteobacteria</taxon>
        <taxon>Enterobacterales</taxon>
        <taxon>Yersiniaceae</taxon>
        <taxon>Serratia</taxon>
    </lineage>
</organism>
<gene>
    <name evidence="6" type="ORF">J4732_23060</name>
</gene>
<dbReference type="GO" id="GO:0016491">
    <property type="term" value="F:oxidoreductase activity"/>
    <property type="evidence" value="ECO:0007669"/>
    <property type="project" value="UniProtKB-KW"/>
</dbReference>
<feature type="compositionally biased region" description="Low complexity" evidence="4">
    <location>
        <begin position="49"/>
        <end position="58"/>
    </location>
</feature>
<dbReference type="Pfam" id="PF02826">
    <property type="entry name" value="2-Hacid_dh_C"/>
    <property type="match status" value="1"/>
</dbReference>
<feature type="region of interest" description="Disordered" evidence="4">
    <location>
        <begin position="80"/>
        <end position="118"/>
    </location>
</feature>
<evidence type="ECO:0000256" key="1">
    <source>
        <dbReference type="ARBA" id="ARBA00005854"/>
    </source>
</evidence>
<proteinExistence type="inferred from homology"/>
<dbReference type="InterPro" id="IPR050857">
    <property type="entry name" value="D-2-hydroxyacid_DH"/>
</dbReference>
<dbReference type="EMBL" id="JAGETR010000251">
    <property type="protein sequence ID" value="MBO2007406.1"/>
    <property type="molecule type" value="Genomic_DNA"/>
</dbReference>
<name>A0A939SRK6_SERMA</name>